<dbReference type="Gene3D" id="3.40.630.10">
    <property type="entry name" value="Zn peptidases"/>
    <property type="match status" value="2"/>
</dbReference>
<dbReference type="EMBL" id="BAABDH010000107">
    <property type="protein sequence ID" value="GAA3949781.1"/>
    <property type="molecule type" value="Genomic_DNA"/>
</dbReference>
<organism evidence="3 4">
    <name type="scientific">Hymenobacter algoricola</name>
    <dbReference type="NCBI Taxonomy" id="486267"/>
    <lineage>
        <taxon>Bacteria</taxon>
        <taxon>Pseudomonadati</taxon>
        <taxon>Bacteroidota</taxon>
        <taxon>Cytophagia</taxon>
        <taxon>Cytophagales</taxon>
        <taxon>Hymenobacteraceae</taxon>
        <taxon>Hymenobacter</taxon>
    </lineage>
</organism>
<accession>A0ABP7NMP1</accession>
<feature type="domain" description="Peptidase M28" evidence="2">
    <location>
        <begin position="331"/>
        <end position="541"/>
    </location>
</feature>
<dbReference type="Proteomes" id="UP001499909">
    <property type="component" value="Unassembled WGS sequence"/>
</dbReference>
<comment type="caution">
    <text evidence="3">The sequence shown here is derived from an EMBL/GenBank/DDBJ whole genome shotgun (WGS) entry which is preliminary data.</text>
</comment>
<keyword evidence="4" id="KW-1185">Reference proteome</keyword>
<dbReference type="SUPFAM" id="SSF53187">
    <property type="entry name" value="Zn-dependent exopeptidases"/>
    <property type="match status" value="1"/>
</dbReference>
<name>A0ABP7NMP1_9BACT</name>
<evidence type="ECO:0000259" key="2">
    <source>
        <dbReference type="Pfam" id="PF04389"/>
    </source>
</evidence>
<dbReference type="PANTHER" id="PTHR12147:SF26">
    <property type="entry name" value="PEPTIDASE M28 DOMAIN-CONTAINING PROTEIN"/>
    <property type="match status" value="1"/>
</dbReference>
<gene>
    <name evidence="3" type="ORF">GCM10022406_34590</name>
</gene>
<evidence type="ECO:0000313" key="4">
    <source>
        <dbReference type="Proteomes" id="UP001499909"/>
    </source>
</evidence>
<dbReference type="InterPro" id="IPR007484">
    <property type="entry name" value="Peptidase_M28"/>
</dbReference>
<reference evidence="4" key="1">
    <citation type="journal article" date="2019" name="Int. J. Syst. Evol. Microbiol.">
        <title>The Global Catalogue of Microorganisms (GCM) 10K type strain sequencing project: providing services to taxonomists for standard genome sequencing and annotation.</title>
        <authorList>
            <consortium name="The Broad Institute Genomics Platform"/>
            <consortium name="The Broad Institute Genome Sequencing Center for Infectious Disease"/>
            <person name="Wu L."/>
            <person name="Ma J."/>
        </authorList>
    </citation>
    <scope>NUCLEOTIDE SEQUENCE [LARGE SCALE GENOMIC DNA]</scope>
    <source>
        <strain evidence="4">JCM 17214</strain>
    </source>
</reference>
<dbReference type="PANTHER" id="PTHR12147">
    <property type="entry name" value="METALLOPEPTIDASE M28 FAMILY MEMBER"/>
    <property type="match status" value="1"/>
</dbReference>
<proteinExistence type="predicted"/>
<sequence>MKKIILYSFLALATRPAALAQPTAGKAKAAAKVAAPAPAAAAAADQAATYAATIQAPDLRQHLSTLASDAFEGRETGQAGQKKAADYLARQFAALGLQGPVRGGGNAHLQPFAVTRGTARPGGYLQVNGQRYTWLRDFFSYGPLLSPFPAETAGQPVFAGFGIDAPSYSDYTGLDVRGKDVLVIMGEPQDTKGRNLLTGTREGGEWESGVKKIAVAKQKGARSIFFLTFGSTADFQAQAAQLAPALQEPAWALPDPGPAAADDDHAEAPTGIGVYLVSPEMGLQLAGTTDDNLRGYLGAVAKKKAPVPLNFQPRPFTVHLPQQQEKLTTENVLGFLEGTDKKEEVLVISAHYDHLGVRHDTIYNGADDDGSGTSAVLEIAQAFAQAKKDGHGPRRSLLFLLLTGEEEGLFGSQYYTGHPVLPLAQTVANLNIDMVGRTDKAHAGKPDFVYVVGDDRLSWELHTINEAANARYGQLALDYTYNAADDPEELYYRSDHYNFAKHKIPVVFFTSGLHADYHKATDDVDKIEFEPLAKRARLVFHTAWELANRDNRVALDATKP</sequence>
<dbReference type="InterPro" id="IPR045175">
    <property type="entry name" value="M28_fam"/>
</dbReference>
<evidence type="ECO:0000313" key="3">
    <source>
        <dbReference type="EMBL" id="GAA3949781.1"/>
    </source>
</evidence>
<feature type="chain" id="PRO_5045319842" description="Peptidase M28 domain-containing protein" evidence="1">
    <location>
        <begin position="21"/>
        <end position="560"/>
    </location>
</feature>
<feature type="signal peptide" evidence="1">
    <location>
        <begin position="1"/>
        <end position="20"/>
    </location>
</feature>
<dbReference type="Pfam" id="PF04389">
    <property type="entry name" value="Peptidase_M28"/>
    <property type="match status" value="1"/>
</dbReference>
<evidence type="ECO:0000256" key="1">
    <source>
        <dbReference type="SAM" id="SignalP"/>
    </source>
</evidence>
<protein>
    <recommendedName>
        <fullName evidence="2">Peptidase M28 domain-containing protein</fullName>
    </recommendedName>
</protein>
<dbReference type="RefSeq" id="WP_345116768.1">
    <property type="nucleotide sequence ID" value="NZ_BAABDH010000107.1"/>
</dbReference>
<keyword evidence="1" id="KW-0732">Signal</keyword>